<reference evidence="1 2" key="1">
    <citation type="submission" date="2017-03" db="EMBL/GenBank/DDBJ databases">
        <title>Genome of the blue death feigning beetle - Asbolus verrucosus.</title>
        <authorList>
            <person name="Rider S.D."/>
        </authorList>
    </citation>
    <scope>NUCLEOTIDE SEQUENCE [LARGE SCALE GENOMIC DNA]</scope>
    <source>
        <strain evidence="1">Butters</strain>
        <tissue evidence="1">Head and leg muscle</tissue>
    </source>
</reference>
<gene>
    <name evidence="1" type="ORF">BDFB_007595</name>
</gene>
<accession>A0A482VPI9</accession>
<dbReference type="Proteomes" id="UP000292052">
    <property type="component" value="Unassembled WGS sequence"/>
</dbReference>
<organism evidence="1 2">
    <name type="scientific">Asbolus verrucosus</name>
    <name type="common">Desert ironclad beetle</name>
    <dbReference type="NCBI Taxonomy" id="1661398"/>
    <lineage>
        <taxon>Eukaryota</taxon>
        <taxon>Metazoa</taxon>
        <taxon>Ecdysozoa</taxon>
        <taxon>Arthropoda</taxon>
        <taxon>Hexapoda</taxon>
        <taxon>Insecta</taxon>
        <taxon>Pterygota</taxon>
        <taxon>Neoptera</taxon>
        <taxon>Endopterygota</taxon>
        <taxon>Coleoptera</taxon>
        <taxon>Polyphaga</taxon>
        <taxon>Cucujiformia</taxon>
        <taxon>Tenebrionidae</taxon>
        <taxon>Pimeliinae</taxon>
        <taxon>Asbolus</taxon>
    </lineage>
</organism>
<dbReference type="STRING" id="1661398.A0A482VPI9"/>
<name>A0A482VPI9_ASBVE</name>
<protein>
    <recommendedName>
        <fullName evidence="3">DDE 3 domain containing protein</fullName>
    </recommendedName>
</protein>
<dbReference type="GO" id="GO:0003676">
    <property type="term" value="F:nucleic acid binding"/>
    <property type="evidence" value="ECO:0007669"/>
    <property type="project" value="InterPro"/>
</dbReference>
<dbReference type="AlphaFoldDB" id="A0A482VPI9"/>
<dbReference type="Gene3D" id="3.30.420.10">
    <property type="entry name" value="Ribonuclease H-like superfamily/Ribonuclease H"/>
    <property type="match status" value="1"/>
</dbReference>
<dbReference type="OrthoDB" id="6764902at2759"/>
<evidence type="ECO:0008006" key="3">
    <source>
        <dbReference type="Google" id="ProtNLM"/>
    </source>
</evidence>
<feature type="non-terminal residue" evidence="1">
    <location>
        <position position="1"/>
    </location>
</feature>
<comment type="caution">
    <text evidence="1">The sequence shown here is derived from an EMBL/GenBank/DDBJ whole genome shotgun (WGS) entry which is preliminary data.</text>
</comment>
<dbReference type="PANTHER" id="PTHR47326:SF1">
    <property type="entry name" value="HTH PSQ-TYPE DOMAIN-CONTAINING PROTEIN"/>
    <property type="match status" value="1"/>
</dbReference>
<keyword evidence="2" id="KW-1185">Reference proteome</keyword>
<evidence type="ECO:0000313" key="1">
    <source>
        <dbReference type="EMBL" id="RZC34636.1"/>
    </source>
</evidence>
<dbReference type="EMBL" id="QDEB01078331">
    <property type="protein sequence ID" value="RZC34636.1"/>
    <property type="molecule type" value="Genomic_DNA"/>
</dbReference>
<dbReference type="InterPro" id="IPR036397">
    <property type="entry name" value="RNaseH_sf"/>
</dbReference>
<proteinExistence type="predicted"/>
<dbReference type="PANTHER" id="PTHR47326">
    <property type="entry name" value="TRANSPOSABLE ELEMENT TC3 TRANSPOSASE-LIKE PROTEIN"/>
    <property type="match status" value="1"/>
</dbReference>
<sequence length="83" mass="9720">LFRKFDCCKISRYLQQFFEEFHDEEIVDGCFQQGGAAAHTTLETLNTIQEFFDERVINQNAAIPYPSKSCDFTPCDFFLCNYL</sequence>
<evidence type="ECO:0000313" key="2">
    <source>
        <dbReference type="Proteomes" id="UP000292052"/>
    </source>
</evidence>